<evidence type="ECO:0000313" key="1">
    <source>
        <dbReference type="EMBL" id="PIR41929.1"/>
    </source>
</evidence>
<gene>
    <name evidence="1" type="ORF">COV30_01110</name>
</gene>
<comment type="caution">
    <text evidence="1">The sequence shown here is derived from an EMBL/GenBank/DDBJ whole genome shotgun (WGS) entry which is preliminary data.</text>
</comment>
<reference evidence="1 2" key="1">
    <citation type="submission" date="2017-09" db="EMBL/GenBank/DDBJ databases">
        <title>Depth-based differentiation of microbial function through sediment-hosted aquifers and enrichment of novel symbionts in the deep terrestrial subsurface.</title>
        <authorList>
            <person name="Probst A.J."/>
            <person name="Ladd B."/>
            <person name="Jarett J.K."/>
            <person name="Geller-Mcgrath D.E."/>
            <person name="Sieber C.M."/>
            <person name="Emerson J.B."/>
            <person name="Anantharaman K."/>
            <person name="Thomas B.C."/>
            <person name="Malmstrom R."/>
            <person name="Stieglmeier M."/>
            <person name="Klingl A."/>
            <person name="Woyke T."/>
            <person name="Ryan C.M."/>
            <person name="Banfield J.F."/>
        </authorList>
    </citation>
    <scope>NUCLEOTIDE SEQUENCE [LARGE SCALE GENOMIC DNA]</scope>
    <source>
        <strain evidence="1">CG10_big_fil_rev_8_21_14_0_10_37_15</strain>
    </source>
</reference>
<organism evidence="1 2">
    <name type="scientific">Candidatus Yanofskybacteria bacterium CG10_big_fil_rev_8_21_14_0_10_37_15</name>
    <dbReference type="NCBI Taxonomy" id="1975097"/>
    <lineage>
        <taxon>Bacteria</taxon>
        <taxon>Candidatus Yanofskyibacteriota</taxon>
    </lineage>
</organism>
<evidence type="ECO:0008006" key="3">
    <source>
        <dbReference type="Google" id="ProtNLM"/>
    </source>
</evidence>
<dbReference type="EMBL" id="PCXP01000016">
    <property type="protein sequence ID" value="PIR41929.1"/>
    <property type="molecule type" value="Genomic_DNA"/>
</dbReference>
<accession>A0A2H0R5Y0</accession>
<protein>
    <recommendedName>
        <fullName evidence="3">Glycosyltransferase subfamily 4-like N-terminal domain-containing protein</fullName>
    </recommendedName>
</protein>
<evidence type="ECO:0000313" key="2">
    <source>
        <dbReference type="Proteomes" id="UP000230208"/>
    </source>
</evidence>
<feature type="non-terminal residue" evidence="1">
    <location>
        <position position="100"/>
    </location>
</feature>
<sequence length="100" mass="11594">MNSSKKLIYIVNLRLPTEKAYGIQIIKTCESLADFGHDVLLVCPFRKNNIKDDFFDYYGVKRNFKFKKIWSPDFYWPGALDKVAVFLKNTISALGLAFYA</sequence>
<dbReference type="AlphaFoldDB" id="A0A2H0R5Y0"/>
<name>A0A2H0R5Y0_9BACT</name>
<proteinExistence type="predicted"/>
<dbReference type="Proteomes" id="UP000230208">
    <property type="component" value="Unassembled WGS sequence"/>
</dbReference>